<dbReference type="OrthoDB" id="932345at2"/>
<gene>
    <name evidence="1" type="ORF">SAMN05216206_0311</name>
</gene>
<dbReference type="CDD" id="cd02440">
    <property type="entry name" value="AdoMet_MTases"/>
    <property type="match status" value="1"/>
</dbReference>
<keyword evidence="1" id="KW-0489">Methyltransferase</keyword>
<dbReference type="Gene3D" id="3.40.50.150">
    <property type="entry name" value="Vaccinia Virus protein VP39"/>
    <property type="match status" value="1"/>
</dbReference>
<dbReference type="Pfam" id="PF13489">
    <property type="entry name" value="Methyltransf_23"/>
    <property type="match status" value="1"/>
</dbReference>
<evidence type="ECO:0000313" key="2">
    <source>
        <dbReference type="Proteomes" id="UP000243606"/>
    </source>
</evidence>
<dbReference type="RefSeq" id="WP_090238609.1">
    <property type="nucleotide sequence ID" value="NZ_FOQL01000001.1"/>
</dbReference>
<dbReference type="AlphaFoldDB" id="A0A1I3D0K8"/>
<proteinExistence type="predicted"/>
<dbReference type="STRING" id="425504.SAMN05216206_0311"/>
<dbReference type="GO" id="GO:0008168">
    <property type="term" value="F:methyltransferase activity"/>
    <property type="evidence" value="ECO:0007669"/>
    <property type="project" value="UniProtKB-KW"/>
</dbReference>
<reference evidence="2" key="1">
    <citation type="submission" date="2016-10" db="EMBL/GenBank/DDBJ databases">
        <authorList>
            <person name="Varghese N."/>
            <person name="Submissions S."/>
        </authorList>
    </citation>
    <scope>NUCLEOTIDE SEQUENCE [LARGE SCALE GENOMIC DNA]</scope>
    <source>
        <strain evidence="2">LMG 24016</strain>
    </source>
</reference>
<keyword evidence="1" id="KW-0808">Transferase</keyword>
<organism evidence="1 2">
    <name type="scientific">Pseudomonas guineae</name>
    <dbReference type="NCBI Taxonomy" id="425504"/>
    <lineage>
        <taxon>Bacteria</taxon>
        <taxon>Pseudomonadati</taxon>
        <taxon>Pseudomonadota</taxon>
        <taxon>Gammaproteobacteria</taxon>
        <taxon>Pseudomonadales</taxon>
        <taxon>Pseudomonadaceae</taxon>
        <taxon>Pseudomonas</taxon>
    </lineage>
</organism>
<name>A0A1I3D0K8_9PSED</name>
<keyword evidence="2" id="KW-1185">Reference proteome</keyword>
<dbReference type="GO" id="GO:0032259">
    <property type="term" value="P:methylation"/>
    <property type="evidence" value="ECO:0007669"/>
    <property type="project" value="UniProtKB-KW"/>
</dbReference>
<evidence type="ECO:0000313" key="1">
    <source>
        <dbReference type="EMBL" id="SFH80156.1"/>
    </source>
</evidence>
<dbReference type="EMBL" id="FOQL01000001">
    <property type="protein sequence ID" value="SFH80156.1"/>
    <property type="molecule type" value="Genomic_DNA"/>
</dbReference>
<dbReference type="InterPro" id="IPR029063">
    <property type="entry name" value="SAM-dependent_MTases_sf"/>
</dbReference>
<dbReference type="SUPFAM" id="SSF53335">
    <property type="entry name" value="S-adenosyl-L-methionine-dependent methyltransferases"/>
    <property type="match status" value="1"/>
</dbReference>
<accession>A0A1I3D0K8</accession>
<dbReference type="Proteomes" id="UP000243606">
    <property type="component" value="Unassembled WGS sequence"/>
</dbReference>
<protein>
    <submittedName>
        <fullName evidence="1">Methyltransferase domain-containing protein</fullName>
    </submittedName>
</protein>
<sequence length="241" mass="27104">MSDVREVRLDWGLHSALKLVSDYEFESVLDIGSGDGLQKYFFEMFGKKVFSVDMNKNADFVGDFLEIEFERSFDVIWCSHVLEHQRNVGLFLEKIFTCLKEDGVLVIVVPIHPRERLIAGHLTSWNSGLLCYNLILAGFDCSEAALLQNFELGCILKKRPVDIDAAYRRAGSGADVTGFYQLDPFEVLKDYFPFPVAQGANAEVLEHGWGGTNYNLPLPLHGESYKIIGRFVGEDGVLVKV</sequence>